<name>A0A8J2MMJ1_COTCN</name>
<sequence>MFLENNTIDIAMISETKLTSKNFFSFRNYQIIRTDRPNVKNGGGTAIIIHNRIPFSAITYPNSLHNKSLEFSVAKITTQSNNTLILISIYARHSNKLSFINELYKIFTDFKLTNANTYHIIAGDFNARHPEWGSNIINARGRQMFQWYEEMSLQYRTVLYPAAEPTFPSAGSFLDYCLADARIELLNIIQGKIKILPYDSDHSALFFEIDTSSLFDGINFSTPSNPTFNYKKANWRKFQKYLMDNYNLDIPFNRNLTIDEIDSYIINLEETIADAIDKIILKNDPLSNPGQWKYINNRIKILHSYKNRLITILHNTIKLQNFRNTQVIKNIKKQITEINNQLYKEFQKTTTAYWEAKSRSVNFRDPKTFFPTINKFFRRKEAPTISNILINKNNPILIDELKQSEELTELNDDQYIITKETSKLNIIGKQFEIINSPRYTNLLTDIKNTADNCADEIKNSIQANRQNNSTITNFSNENRAFYPSIDQDAPKIFHSFITTSILLKKAKNKTSSGTDNIPMIVLKNLPEQFIKDYTAVVLIIWEYLSEGNKPIQKINRVRLNPEPPGLSLGVAKAGWVPLIDLE</sequence>
<keyword evidence="3" id="KW-1185">Reference proteome</keyword>
<dbReference type="InterPro" id="IPR036691">
    <property type="entry name" value="Endo/exonu/phosph_ase_sf"/>
</dbReference>
<dbReference type="OrthoDB" id="7989680at2759"/>
<dbReference type="EMBL" id="CAJNRD030001118">
    <property type="protein sequence ID" value="CAG5084418.1"/>
    <property type="molecule type" value="Genomic_DNA"/>
</dbReference>
<keyword evidence="2" id="KW-0695">RNA-directed DNA polymerase</keyword>
<dbReference type="SUPFAM" id="SSF56219">
    <property type="entry name" value="DNase I-like"/>
    <property type="match status" value="1"/>
</dbReference>
<comment type="caution">
    <text evidence="2">The sequence shown here is derived from an EMBL/GenBank/DDBJ whole genome shotgun (WGS) entry which is preliminary data.</text>
</comment>
<evidence type="ECO:0000259" key="1">
    <source>
        <dbReference type="Pfam" id="PF14529"/>
    </source>
</evidence>
<dbReference type="GO" id="GO:0003964">
    <property type="term" value="F:RNA-directed DNA polymerase activity"/>
    <property type="evidence" value="ECO:0007669"/>
    <property type="project" value="UniProtKB-KW"/>
</dbReference>
<dbReference type="PANTHER" id="PTHR33273">
    <property type="entry name" value="DOMAIN-CONTAINING PROTEIN, PUTATIVE-RELATED"/>
    <property type="match status" value="1"/>
</dbReference>
<reference evidence="2" key="1">
    <citation type="submission" date="2021-04" db="EMBL/GenBank/DDBJ databases">
        <authorList>
            <person name="Chebbi M.A.C M."/>
        </authorList>
    </citation>
    <scope>NUCLEOTIDE SEQUENCE</scope>
</reference>
<dbReference type="Proteomes" id="UP000786811">
    <property type="component" value="Unassembled WGS sequence"/>
</dbReference>
<dbReference type="Pfam" id="PF14529">
    <property type="entry name" value="Exo_endo_phos_2"/>
    <property type="match status" value="1"/>
</dbReference>
<keyword evidence="2" id="KW-0548">Nucleotidyltransferase</keyword>
<gene>
    <name evidence="2" type="ORF">HICCMSTLAB_LOCUS4099</name>
</gene>
<keyword evidence="2" id="KW-0808">Transferase</keyword>
<dbReference type="Gene3D" id="3.60.10.10">
    <property type="entry name" value="Endonuclease/exonuclease/phosphatase"/>
    <property type="match status" value="1"/>
</dbReference>
<dbReference type="PANTHER" id="PTHR33273:SF2">
    <property type="entry name" value="ENDONUCLEASE_EXONUCLEASE_PHOSPHATASE DOMAIN-CONTAINING PROTEIN"/>
    <property type="match status" value="1"/>
</dbReference>
<organism evidence="2 3">
    <name type="scientific">Cotesia congregata</name>
    <name type="common">Parasitoid wasp</name>
    <name type="synonym">Apanteles congregatus</name>
    <dbReference type="NCBI Taxonomy" id="51543"/>
    <lineage>
        <taxon>Eukaryota</taxon>
        <taxon>Metazoa</taxon>
        <taxon>Ecdysozoa</taxon>
        <taxon>Arthropoda</taxon>
        <taxon>Hexapoda</taxon>
        <taxon>Insecta</taxon>
        <taxon>Pterygota</taxon>
        <taxon>Neoptera</taxon>
        <taxon>Endopterygota</taxon>
        <taxon>Hymenoptera</taxon>
        <taxon>Apocrita</taxon>
        <taxon>Ichneumonoidea</taxon>
        <taxon>Braconidae</taxon>
        <taxon>Microgastrinae</taxon>
        <taxon>Cotesia</taxon>
    </lineage>
</organism>
<dbReference type="AlphaFoldDB" id="A0A8J2MMJ1"/>
<evidence type="ECO:0000313" key="3">
    <source>
        <dbReference type="Proteomes" id="UP000786811"/>
    </source>
</evidence>
<dbReference type="InterPro" id="IPR005135">
    <property type="entry name" value="Endo/exonuclease/phosphatase"/>
</dbReference>
<accession>A0A8J2MMJ1</accession>
<feature type="domain" description="Endonuclease/exonuclease/phosphatase" evidence="1">
    <location>
        <begin position="85"/>
        <end position="204"/>
    </location>
</feature>
<evidence type="ECO:0000313" key="2">
    <source>
        <dbReference type="EMBL" id="CAG5084418.1"/>
    </source>
</evidence>
<protein>
    <submittedName>
        <fullName evidence="2">Similar to RTase: Probable RNA-directed DNA polymerase from transposon BS (Drosophila melanogaster)</fullName>
    </submittedName>
</protein>
<proteinExistence type="predicted"/>